<protein>
    <recommendedName>
        <fullName evidence="9">Transporter</fullName>
    </recommendedName>
</protein>
<dbReference type="OMA" id="MMWGAFV"/>
<evidence type="ECO:0000256" key="7">
    <source>
        <dbReference type="ARBA" id="ARBA00023136"/>
    </source>
</evidence>
<feature type="binding site" evidence="8">
    <location>
        <position position="19"/>
    </location>
    <ligand>
        <name>Na(+)</name>
        <dbReference type="ChEBI" id="CHEBI:29101"/>
        <label>1</label>
    </ligand>
</feature>
<evidence type="ECO:0000256" key="11">
    <source>
        <dbReference type="SAM" id="Phobius"/>
    </source>
</evidence>
<evidence type="ECO:0000256" key="4">
    <source>
        <dbReference type="ARBA" id="ARBA00022692"/>
    </source>
</evidence>
<accession>A0A9J6FT22</accession>
<feature type="transmembrane region" description="Helical" evidence="11">
    <location>
        <begin position="94"/>
        <end position="116"/>
    </location>
</feature>
<dbReference type="Pfam" id="PF00209">
    <property type="entry name" value="SNF"/>
    <property type="match status" value="2"/>
</dbReference>
<comment type="subcellular location">
    <subcellularLocation>
        <location evidence="1">Membrane</location>
        <topology evidence="1">Multi-pass membrane protein</topology>
    </subcellularLocation>
</comment>
<keyword evidence="6 11" id="KW-1133">Transmembrane helix</keyword>
<feature type="transmembrane region" description="Helical" evidence="11">
    <location>
        <begin position="39"/>
        <end position="58"/>
    </location>
</feature>
<dbReference type="PANTHER" id="PTHR11616:SF236">
    <property type="entry name" value="TRANSPORTER"/>
    <property type="match status" value="1"/>
</dbReference>
<evidence type="ECO:0000256" key="3">
    <source>
        <dbReference type="ARBA" id="ARBA00022448"/>
    </source>
</evidence>
<feature type="region of interest" description="Disordered" evidence="10">
    <location>
        <begin position="612"/>
        <end position="635"/>
    </location>
</feature>
<keyword evidence="3 9" id="KW-0813">Transport</keyword>
<feature type="binding site" evidence="8">
    <location>
        <position position="22"/>
    </location>
    <ligand>
        <name>Na(+)</name>
        <dbReference type="ChEBI" id="CHEBI:29101"/>
        <label>1</label>
    </ligand>
</feature>
<feature type="transmembrane region" description="Helical" evidence="11">
    <location>
        <begin position="539"/>
        <end position="561"/>
    </location>
</feature>
<feature type="transmembrane region" description="Helical" evidence="11">
    <location>
        <begin position="377"/>
        <end position="400"/>
    </location>
</feature>
<evidence type="ECO:0000256" key="8">
    <source>
        <dbReference type="PIRSR" id="PIRSR600175-1"/>
    </source>
</evidence>
<feature type="binding site" evidence="8">
    <location>
        <position position="401"/>
    </location>
    <ligand>
        <name>Na(+)</name>
        <dbReference type="ChEBI" id="CHEBI:29101"/>
        <label>1</label>
    </ligand>
</feature>
<comment type="caution">
    <text evidence="12">The sequence shown here is derived from an EMBL/GenBank/DDBJ whole genome shotgun (WGS) entry which is preliminary data.</text>
</comment>
<feature type="binding site" evidence="8">
    <location>
        <position position="26"/>
    </location>
    <ligand>
        <name>Na(+)</name>
        <dbReference type="ChEBI" id="CHEBI:29101"/>
        <label>1</label>
    </ligand>
</feature>
<dbReference type="SUPFAM" id="SSF161070">
    <property type="entry name" value="SNF-like"/>
    <property type="match status" value="1"/>
</dbReference>
<feature type="transmembrane region" description="Helical" evidence="11">
    <location>
        <begin position="328"/>
        <end position="348"/>
    </location>
</feature>
<feature type="transmembrane region" description="Helical" evidence="11">
    <location>
        <begin position="228"/>
        <end position="248"/>
    </location>
</feature>
<feature type="transmembrane region" description="Helical" evidence="11">
    <location>
        <begin position="499"/>
        <end position="519"/>
    </location>
</feature>
<dbReference type="GO" id="GO:0015179">
    <property type="term" value="F:L-amino acid transmembrane transporter activity"/>
    <property type="evidence" value="ECO:0007669"/>
    <property type="project" value="TreeGrafter"/>
</dbReference>
<feature type="transmembrane region" description="Helical" evidence="11">
    <location>
        <begin position="254"/>
        <end position="278"/>
    </location>
</feature>
<dbReference type="VEuPathDB" id="VectorBase:HLOH_051963"/>
<evidence type="ECO:0000313" key="12">
    <source>
        <dbReference type="EMBL" id="KAH9366309.1"/>
    </source>
</evidence>
<evidence type="ECO:0000256" key="1">
    <source>
        <dbReference type="ARBA" id="ARBA00004141"/>
    </source>
</evidence>
<keyword evidence="8" id="KW-0479">Metal-binding</keyword>
<dbReference type="PROSITE" id="PS50267">
    <property type="entry name" value="NA_NEUROTRAN_SYMP_3"/>
    <property type="match status" value="1"/>
</dbReference>
<evidence type="ECO:0000313" key="13">
    <source>
        <dbReference type="Proteomes" id="UP000821853"/>
    </source>
</evidence>
<feature type="binding site" evidence="8">
    <location>
        <position position="301"/>
    </location>
    <ligand>
        <name>Na(+)</name>
        <dbReference type="ChEBI" id="CHEBI:29101"/>
        <label>1</label>
    </ligand>
</feature>
<dbReference type="OrthoDB" id="6581954at2759"/>
<proteinExistence type="inferred from homology"/>
<name>A0A9J6FT22_HAELO</name>
<dbReference type="GO" id="GO:0089718">
    <property type="term" value="P:amino acid import across plasma membrane"/>
    <property type="evidence" value="ECO:0007669"/>
    <property type="project" value="TreeGrafter"/>
</dbReference>
<dbReference type="EMBL" id="JABSTR010000004">
    <property type="protein sequence ID" value="KAH9366309.1"/>
    <property type="molecule type" value="Genomic_DNA"/>
</dbReference>
<keyword evidence="5 9" id="KW-0769">Symport</keyword>
<comment type="similarity">
    <text evidence="2 9">Belongs to the sodium:neurotransmitter symporter (SNF) (TC 2.A.22) family.</text>
</comment>
<keyword evidence="13" id="KW-1185">Reference proteome</keyword>
<dbReference type="PROSITE" id="PS00610">
    <property type="entry name" value="NA_NEUROTRAN_SYMP_1"/>
    <property type="match status" value="1"/>
</dbReference>
<dbReference type="InterPro" id="IPR000175">
    <property type="entry name" value="Na/ntran_symport"/>
</dbReference>
<reference evidence="12 13" key="1">
    <citation type="journal article" date="2020" name="Cell">
        <title>Large-Scale Comparative Analyses of Tick Genomes Elucidate Their Genetic Diversity and Vector Capacities.</title>
        <authorList>
            <consortium name="Tick Genome and Microbiome Consortium (TIGMIC)"/>
            <person name="Jia N."/>
            <person name="Wang J."/>
            <person name="Shi W."/>
            <person name="Du L."/>
            <person name="Sun Y."/>
            <person name="Zhan W."/>
            <person name="Jiang J.F."/>
            <person name="Wang Q."/>
            <person name="Zhang B."/>
            <person name="Ji P."/>
            <person name="Bell-Sakyi L."/>
            <person name="Cui X.M."/>
            <person name="Yuan T.T."/>
            <person name="Jiang B.G."/>
            <person name="Yang W.F."/>
            <person name="Lam T.T."/>
            <person name="Chang Q.C."/>
            <person name="Ding S.J."/>
            <person name="Wang X.J."/>
            <person name="Zhu J.G."/>
            <person name="Ruan X.D."/>
            <person name="Zhao L."/>
            <person name="Wei J.T."/>
            <person name="Ye R.Z."/>
            <person name="Que T.C."/>
            <person name="Du C.H."/>
            <person name="Zhou Y.H."/>
            <person name="Cheng J.X."/>
            <person name="Dai P.F."/>
            <person name="Guo W.B."/>
            <person name="Han X.H."/>
            <person name="Huang E.J."/>
            <person name="Li L.F."/>
            <person name="Wei W."/>
            <person name="Gao Y.C."/>
            <person name="Liu J.Z."/>
            <person name="Shao H.Z."/>
            <person name="Wang X."/>
            <person name="Wang C.C."/>
            <person name="Yang T.C."/>
            <person name="Huo Q.B."/>
            <person name="Li W."/>
            <person name="Chen H.Y."/>
            <person name="Chen S.E."/>
            <person name="Zhou L.G."/>
            <person name="Ni X.B."/>
            <person name="Tian J.H."/>
            <person name="Sheng Y."/>
            <person name="Liu T."/>
            <person name="Pan Y.S."/>
            <person name="Xia L.Y."/>
            <person name="Li J."/>
            <person name="Zhao F."/>
            <person name="Cao W.C."/>
        </authorList>
    </citation>
    <scope>NUCLEOTIDE SEQUENCE [LARGE SCALE GENOMIC DNA]</scope>
    <source>
        <strain evidence="12">HaeL-2018</strain>
    </source>
</reference>
<organism evidence="12 13">
    <name type="scientific">Haemaphysalis longicornis</name>
    <name type="common">Bush tick</name>
    <dbReference type="NCBI Taxonomy" id="44386"/>
    <lineage>
        <taxon>Eukaryota</taxon>
        <taxon>Metazoa</taxon>
        <taxon>Ecdysozoa</taxon>
        <taxon>Arthropoda</taxon>
        <taxon>Chelicerata</taxon>
        <taxon>Arachnida</taxon>
        <taxon>Acari</taxon>
        <taxon>Parasitiformes</taxon>
        <taxon>Ixodida</taxon>
        <taxon>Ixodoidea</taxon>
        <taxon>Ixodidae</taxon>
        <taxon>Haemaphysalinae</taxon>
        <taxon>Haemaphysalis</taxon>
    </lineage>
</organism>
<keyword evidence="8" id="KW-0915">Sodium</keyword>
<evidence type="ECO:0000256" key="6">
    <source>
        <dbReference type="ARBA" id="ARBA00022989"/>
    </source>
</evidence>
<dbReference type="PRINTS" id="PR00176">
    <property type="entry name" value="NANEUSMPORT"/>
</dbReference>
<feature type="binding site" evidence="8">
    <location>
        <position position="402"/>
    </location>
    <ligand>
        <name>Na(+)</name>
        <dbReference type="ChEBI" id="CHEBI:29101"/>
        <label>1</label>
    </ligand>
</feature>
<dbReference type="Proteomes" id="UP000821853">
    <property type="component" value="Chromosome 2"/>
</dbReference>
<dbReference type="GO" id="GO:0005283">
    <property type="term" value="F:amino acid:sodium symporter activity"/>
    <property type="evidence" value="ECO:0007669"/>
    <property type="project" value="TreeGrafter"/>
</dbReference>
<feature type="binding site" evidence="8">
    <location>
        <position position="398"/>
    </location>
    <ligand>
        <name>Na(+)</name>
        <dbReference type="ChEBI" id="CHEBI:29101"/>
        <label>1</label>
    </ligand>
</feature>
<evidence type="ECO:0000256" key="2">
    <source>
        <dbReference type="ARBA" id="ARBA00006459"/>
    </source>
</evidence>
<dbReference type="PANTHER" id="PTHR11616">
    <property type="entry name" value="SODIUM/CHLORIDE DEPENDENT TRANSPORTER"/>
    <property type="match status" value="1"/>
</dbReference>
<evidence type="ECO:0000256" key="5">
    <source>
        <dbReference type="ARBA" id="ARBA00022847"/>
    </source>
</evidence>
<dbReference type="GO" id="GO:0046872">
    <property type="term" value="F:metal ion binding"/>
    <property type="evidence" value="ECO:0007669"/>
    <property type="project" value="UniProtKB-KW"/>
</dbReference>
<evidence type="ECO:0000256" key="10">
    <source>
        <dbReference type="SAM" id="MobiDB-lite"/>
    </source>
</evidence>
<dbReference type="InterPro" id="IPR037272">
    <property type="entry name" value="SNS_sf"/>
</dbReference>
<dbReference type="AlphaFoldDB" id="A0A9J6FT22"/>
<dbReference type="GO" id="GO:0015187">
    <property type="term" value="F:glycine transmembrane transporter activity"/>
    <property type="evidence" value="ECO:0007669"/>
    <property type="project" value="TreeGrafter"/>
</dbReference>
<evidence type="ECO:0000256" key="9">
    <source>
        <dbReference type="RuleBase" id="RU003732"/>
    </source>
</evidence>
<dbReference type="GO" id="GO:0005886">
    <property type="term" value="C:plasma membrane"/>
    <property type="evidence" value="ECO:0007669"/>
    <property type="project" value="TreeGrafter"/>
</dbReference>
<sequence>MSTKDKWGSQLEFVCSCIGYSVGLGNLWRFPYVAYKNGGAAFLVPYVLINILIGRPIYYLELLLGQFSGSGPLGAFRISPIGIVVMQGNAFGMMWGAFVTTIYYQMIITYSVVYLFHSFKAPLPWTDCFEWWGVPVDGCYARLRSSRVCELISKSIVLAGGANATGSEPTAVVSYENVSVLIPVREYESRFGGCVRGNISSTAAFYSRFVLHASPSFAEVGFIQRNLVICYALCWVVIFLVVGKVVLVTATAPYIILTVLFIRGVTLPGASIGLRYLLWPRWDTIFSPDVWRAATEQTFYSLSIGTGGLLVYGGYQPFRHDIGSSAKFICLVDFITSAFSSLVVFSVLGNMAHTLDIPISDVVSAGPGLAFVTYPDALALIPFPNMWSVLFFAMLIFLGIDSQMGNTEFLVNSIQDLFPTMSTRRTLTALMYCSSCFLIGLALTTQAGLYVLTILDNYLGALIVLFTCLAETIIVGWVYGTRRFCFDITFMTGACPGYFVVITLKYLAPVTLTALLVYTLYTFPRSSVGEYILPLWADFFGWGLALVGLAPLLIIAVVRLAECGFSWQKATAPEMDWGPYDPKYRTLYHERLQEVGFQQLGYRVVAVGSRQGTPAGSRVVSPTEPKHRGAVQKPH</sequence>
<feature type="transmembrane region" description="Helical" evidence="11">
    <location>
        <begin position="458"/>
        <end position="479"/>
    </location>
</feature>
<gene>
    <name evidence="12" type="ORF">HPB48_002000</name>
</gene>
<feature type="transmembrane region" description="Helical" evidence="11">
    <location>
        <begin position="429"/>
        <end position="452"/>
    </location>
</feature>
<keyword evidence="4 9" id="KW-0812">Transmembrane</keyword>
<keyword evidence="7 11" id="KW-0472">Membrane</keyword>